<reference evidence="7 8" key="1">
    <citation type="submission" date="2019-06" db="EMBL/GenBank/DDBJ databases">
        <title>Sequencing the genomes of 1000 actinobacteria strains.</title>
        <authorList>
            <person name="Klenk H.-P."/>
        </authorList>
    </citation>
    <scope>NUCLEOTIDE SEQUENCE [LARGE SCALE GENOMIC DNA]</scope>
    <source>
        <strain evidence="7 8">DSM 45679</strain>
    </source>
</reference>
<dbReference type="SUPFAM" id="SSF46689">
    <property type="entry name" value="Homeodomain-like"/>
    <property type="match status" value="1"/>
</dbReference>
<evidence type="ECO:0000256" key="2">
    <source>
        <dbReference type="ARBA" id="ARBA00023015"/>
    </source>
</evidence>
<dbReference type="GO" id="GO:0003700">
    <property type="term" value="F:DNA-binding transcription factor activity"/>
    <property type="evidence" value="ECO:0007669"/>
    <property type="project" value="TreeGrafter"/>
</dbReference>
<dbReference type="Pfam" id="PF00440">
    <property type="entry name" value="TetR_N"/>
    <property type="match status" value="1"/>
</dbReference>
<dbReference type="EMBL" id="VFML01000002">
    <property type="protein sequence ID" value="TQI94082.1"/>
    <property type="molecule type" value="Genomic_DNA"/>
</dbReference>
<keyword evidence="1" id="KW-0678">Repressor</keyword>
<evidence type="ECO:0000256" key="4">
    <source>
        <dbReference type="ARBA" id="ARBA00023163"/>
    </source>
</evidence>
<proteinExistence type="predicted"/>
<name>A0A542CTD3_AMYCI</name>
<dbReference type="PRINTS" id="PR00455">
    <property type="entry name" value="HTHTETR"/>
</dbReference>
<dbReference type="Pfam" id="PF13977">
    <property type="entry name" value="TetR_C_6"/>
    <property type="match status" value="1"/>
</dbReference>
<dbReference type="SUPFAM" id="SSF48498">
    <property type="entry name" value="Tetracyclin repressor-like, C-terminal domain"/>
    <property type="match status" value="1"/>
</dbReference>
<keyword evidence="3 5" id="KW-0238">DNA-binding</keyword>
<organism evidence="7 8">
    <name type="scientific">Amycolatopsis cihanbeyliensis</name>
    <dbReference type="NCBI Taxonomy" id="1128664"/>
    <lineage>
        <taxon>Bacteria</taxon>
        <taxon>Bacillati</taxon>
        <taxon>Actinomycetota</taxon>
        <taxon>Actinomycetes</taxon>
        <taxon>Pseudonocardiales</taxon>
        <taxon>Pseudonocardiaceae</taxon>
        <taxon>Amycolatopsis</taxon>
    </lineage>
</organism>
<dbReference type="PANTHER" id="PTHR30055:SF234">
    <property type="entry name" value="HTH-TYPE TRANSCRIPTIONAL REGULATOR BETI"/>
    <property type="match status" value="1"/>
</dbReference>
<keyword evidence="4" id="KW-0804">Transcription</keyword>
<keyword evidence="8" id="KW-1185">Reference proteome</keyword>
<evidence type="ECO:0000256" key="5">
    <source>
        <dbReference type="PROSITE-ProRule" id="PRU00335"/>
    </source>
</evidence>
<feature type="DNA-binding region" description="H-T-H motif" evidence="5">
    <location>
        <begin position="26"/>
        <end position="45"/>
    </location>
</feature>
<evidence type="ECO:0000256" key="1">
    <source>
        <dbReference type="ARBA" id="ARBA00022491"/>
    </source>
</evidence>
<feature type="domain" description="HTH tetR-type" evidence="6">
    <location>
        <begin position="3"/>
        <end position="63"/>
    </location>
</feature>
<sequence length="194" mass="21116">MSGNKRSDIVEAAARIASESGIAAVTVRAVAARAGCGLGTLRHYFPAQHELIDAILPHLLDQQLHDDGIDDTDRPRAARLATLMVQFLPPADDQDGDKMLSFWFEMSASALSVDAAPGATRQLAILTTRSHQRVRQWLRELAPERADDVEWLEDTADGLISLCSGLCLEALTPGSPVTLPRARHLLERAADRAF</sequence>
<protein>
    <submittedName>
        <fullName evidence="7">TetR family transcriptional regulator</fullName>
    </submittedName>
</protein>
<evidence type="ECO:0000313" key="7">
    <source>
        <dbReference type="EMBL" id="TQI94082.1"/>
    </source>
</evidence>
<accession>A0A542CTD3</accession>
<dbReference type="PANTHER" id="PTHR30055">
    <property type="entry name" value="HTH-TYPE TRANSCRIPTIONAL REGULATOR RUTR"/>
    <property type="match status" value="1"/>
</dbReference>
<comment type="caution">
    <text evidence="7">The sequence shown here is derived from an EMBL/GenBank/DDBJ whole genome shotgun (WGS) entry which is preliminary data.</text>
</comment>
<dbReference type="InterPro" id="IPR036271">
    <property type="entry name" value="Tet_transcr_reg_TetR-rel_C_sf"/>
</dbReference>
<evidence type="ECO:0000313" key="8">
    <source>
        <dbReference type="Proteomes" id="UP000320876"/>
    </source>
</evidence>
<dbReference type="InterPro" id="IPR009057">
    <property type="entry name" value="Homeodomain-like_sf"/>
</dbReference>
<keyword evidence="2" id="KW-0805">Transcription regulation</keyword>
<dbReference type="PROSITE" id="PS50977">
    <property type="entry name" value="HTH_TETR_2"/>
    <property type="match status" value="1"/>
</dbReference>
<dbReference type="InterPro" id="IPR001647">
    <property type="entry name" value="HTH_TetR"/>
</dbReference>
<evidence type="ECO:0000259" key="6">
    <source>
        <dbReference type="PROSITE" id="PS50977"/>
    </source>
</evidence>
<dbReference type="Proteomes" id="UP000320876">
    <property type="component" value="Unassembled WGS sequence"/>
</dbReference>
<dbReference type="InterPro" id="IPR039538">
    <property type="entry name" value="BetI_C"/>
</dbReference>
<dbReference type="InterPro" id="IPR050109">
    <property type="entry name" value="HTH-type_TetR-like_transc_reg"/>
</dbReference>
<dbReference type="AlphaFoldDB" id="A0A542CTD3"/>
<dbReference type="GO" id="GO:0000976">
    <property type="term" value="F:transcription cis-regulatory region binding"/>
    <property type="evidence" value="ECO:0007669"/>
    <property type="project" value="TreeGrafter"/>
</dbReference>
<evidence type="ECO:0000256" key="3">
    <source>
        <dbReference type="ARBA" id="ARBA00023125"/>
    </source>
</evidence>
<dbReference type="Gene3D" id="1.10.357.10">
    <property type="entry name" value="Tetracycline Repressor, domain 2"/>
    <property type="match status" value="1"/>
</dbReference>
<gene>
    <name evidence="7" type="ORF">FB471_6234</name>
</gene>